<feature type="transmembrane region" description="Helical" evidence="1">
    <location>
        <begin position="74"/>
        <end position="94"/>
    </location>
</feature>
<dbReference type="CDD" id="cd17487">
    <property type="entry name" value="MFS_MFSD5_like"/>
    <property type="match status" value="1"/>
</dbReference>
<feature type="transmembrane region" description="Helical" evidence="1">
    <location>
        <begin position="160"/>
        <end position="183"/>
    </location>
</feature>
<dbReference type="PANTHER" id="PTHR23516:SF23">
    <property type="entry name" value="MOLYBDATE-ANION TRANSPORTER"/>
    <property type="match status" value="1"/>
</dbReference>
<feature type="transmembrane region" description="Helical" evidence="1">
    <location>
        <begin position="275"/>
        <end position="295"/>
    </location>
</feature>
<evidence type="ECO:0000256" key="1">
    <source>
        <dbReference type="SAM" id="Phobius"/>
    </source>
</evidence>
<reference evidence="3" key="1">
    <citation type="submission" date="2017-02" db="UniProtKB">
        <authorList>
            <consortium name="WormBaseParasite"/>
        </authorList>
    </citation>
    <scope>IDENTIFICATION</scope>
</reference>
<feature type="transmembrane region" description="Helical" evidence="1">
    <location>
        <begin position="5"/>
        <end position="21"/>
    </location>
</feature>
<feature type="transmembrane region" description="Helical" evidence="1">
    <location>
        <begin position="307"/>
        <end position="325"/>
    </location>
</feature>
<dbReference type="PANTHER" id="PTHR23516">
    <property type="entry name" value="SAM (S-ADENOSYL METHIONINE) TRANSPORTER"/>
    <property type="match status" value="1"/>
</dbReference>
<evidence type="ECO:0000313" key="2">
    <source>
        <dbReference type="Proteomes" id="UP000046393"/>
    </source>
</evidence>
<dbReference type="AlphaFoldDB" id="A0A0N5A7P9"/>
<dbReference type="Pfam" id="PF05631">
    <property type="entry name" value="MFS_5"/>
    <property type="match status" value="1"/>
</dbReference>
<sequence length="415" mass="46153">MFFEYCLCGLSVLCAILYFYTRTKVGGSEDAQFNSFQRSYLIVYLLAAAGDWLQGPHVYALYDNYGMSKHKIELLFVAGFGSSLVFGTVVGSVADKYGRKTNCFFYGVFYIGSCITKHFGNFWILMIGRLLGGIATSILFSAFESWLVYEHNKRGFEEPLLATIFSHATLGNSLVAIISGIVAQQAANIFGYVAPFDVSLSVLVVMIVILIFTWPENYGDTKANLVQHFSDAVRDAKNDAKVVCLGIIQSLFEGSMYVFVLEWTPALSNANTSAIPHGYIFASFMIACMMGSSIFRTLSNSYRPESFMKYVLLLSSCCLAVPAIVPTSEVLIFSGFVIFEICVGIFWPAMGYMRGIYIPEQTRATIMNLCRVPLNGIVIGILMLDLQMKFIFQCCVVFLLLATVVQHLLYRCLLA</sequence>
<keyword evidence="1" id="KW-0472">Membrane</keyword>
<accession>A0A0N5A7P9</accession>
<feature type="transmembrane region" description="Helical" evidence="1">
    <location>
        <begin position="189"/>
        <end position="212"/>
    </location>
</feature>
<dbReference type="SUPFAM" id="SSF103473">
    <property type="entry name" value="MFS general substrate transporter"/>
    <property type="match status" value="1"/>
</dbReference>
<feature type="transmembrane region" description="Helical" evidence="1">
    <location>
        <begin position="331"/>
        <end position="353"/>
    </location>
</feature>
<keyword evidence="1" id="KW-1133">Transmembrane helix</keyword>
<feature type="transmembrane region" description="Helical" evidence="1">
    <location>
        <begin position="122"/>
        <end position="148"/>
    </location>
</feature>
<dbReference type="Proteomes" id="UP000046393">
    <property type="component" value="Unplaced"/>
</dbReference>
<dbReference type="GO" id="GO:0015098">
    <property type="term" value="F:molybdate ion transmembrane transporter activity"/>
    <property type="evidence" value="ECO:0007669"/>
    <property type="project" value="InterPro"/>
</dbReference>
<organism evidence="2 3">
    <name type="scientific">Syphacia muris</name>
    <dbReference type="NCBI Taxonomy" id="451379"/>
    <lineage>
        <taxon>Eukaryota</taxon>
        <taxon>Metazoa</taxon>
        <taxon>Ecdysozoa</taxon>
        <taxon>Nematoda</taxon>
        <taxon>Chromadorea</taxon>
        <taxon>Rhabditida</taxon>
        <taxon>Spirurina</taxon>
        <taxon>Oxyuridomorpha</taxon>
        <taxon>Oxyuroidea</taxon>
        <taxon>Oxyuridae</taxon>
        <taxon>Syphacia</taxon>
    </lineage>
</organism>
<feature type="transmembrane region" description="Helical" evidence="1">
    <location>
        <begin position="41"/>
        <end position="62"/>
    </location>
</feature>
<dbReference type="InterPro" id="IPR036259">
    <property type="entry name" value="MFS_trans_sf"/>
</dbReference>
<dbReference type="Gene3D" id="1.20.1250.20">
    <property type="entry name" value="MFS general substrate transporter like domains"/>
    <property type="match status" value="1"/>
</dbReference>
<keyword evidence="1" id="KW-0812">Transmembrane</keyword>
<name>A0A0N5A7P9_9BILA</name>
<protein>
    <submittedName>
        <fullName evidence="3">MFS domain-containing protein</fullName>
    </submittedName>
</protein>
<dbReference type="GO" id="GO:0016020">
    <property type="term" value="C:membrane"/>
    <property type="evidence" value="ECO:0007669"/>
    <property type="project" value="InterPro"/>
</dbReference>
<feature type="transmembrane region" description="Helical" evidence="1">
    <location>
        <begin position="390"/>
        <end position="410"/>
    </location>
</feature>
<keyword evidence="2" id="KW-1185">Reference proteome</keyword>
<dbReference type="WBParaSite" id="SMUV_0000005601-mRNA-1">
    <property type="protein sequence ID" value="SMUV_0000005601-mRNA-1"/>
    <property type="gene ID" value="SMUV_0000005601"/>
</dbReference>
<evidence type="ECO:0000313" key="3">
    <source>
        <dbReference type="WBParaSite" id="SMUV_0000005601-mRNA-1"/>
    </source>
</evidence>
<dbReference type="InterPro" id="IPR008509">
    <property type="entry name" value="MOT2/MFSD5"/>
</dbReference>
<dbReference type="STRING" id="451379.A0A0N5A7P9"/>
<proteinExistence type="predicted"/>